<gene>
    <name evidence="2" type="ORF">GGD88_000213</name>
</gene>
<dbReference type="RefSeq" id="WP_184430993.1">
    <property type="nucleotide sequence ID" value="NZ_JACIGI010000002.1"/>
</dbReference>
<protein>
    <submittedName>
        <fullName evidence="2">Uncharacterized protein</fullName>
    </submittedName>
</protein>
<dbReference type="Proteomes" id="UP000555728">
    <property type="component" value="Unassembled WGS sequence"/>
</dbReference>
<evidence type="ECO:0000256" key="1">
    <source>
        <dbReference type="SAM" id="MobiDB-lite"/>
    </source>
</evidence>
<evidence type="ECO:0000313" key="2">
    <source>
        <dbReference type="EMBL" id="MBB4284506.1"/>
    </source>
</evidence>
<dbReference type="AlphaFoldDB" id="A0A7W6WIR9"/>
<sequence length="56" mass="5769">MSLPLLSTPDGLHVQVGSEPDGQGLTMARQWVSDVTVPAAPARVFVQRLGAGPAEG</sequence>
<accession>A0A7W6WIR9</accession>
<organism evidence="2 3">
    <name type="scientific">Roseospira goensis</name>
    <dbReference type="NCBI Taxonomy" id="391922"/>
    <lineage>
        <taxon>Bacteria</taxon>
        <taxon>Pseudomonadati</taxon>
        <taxon>Pseudomonadota</taxon>
        <taxon>Alphaproteobacteria</taxon>
        <taxon>Rhodospirillales</taxon>
        <taxon>Rhodospirillaceae</taxon>
        <taxon>Roseospira</taxon>
    </lineage>
</organism>
<dbReference type="EMBL" id="JACIGI010000002">
    <property type="protein sequence ID" value="MBB4284506.1"/>
    <property type="molecule type" value="Genomic_DNA"/>
</dbReference>
<keyword evidence="3" id="KW-1185">Reference proteome</keyword>
<name>A0A7W6WIR9_9PROT</name>
<evidence type="ECO:0000313" key="3">
    <source>
        <dbReference type="Proteomes" id="UP000555728"/>
    </source>
</evidence>
<feature type="region of interest" description="Disordered" evidence="1">
    <location>
        <begin position="1"/>
        <end position="21"/>
    </location>
</feature>
<proteinExistence type="predicted"/>
<comment type="caution">
    <text evidence="2">The sequence shown here is derived from an EMBL/GenBank/DDBJ whole genome shotgun (WGS) entry which is preliminary data.</text>
</comment>
<reference evidence="2 3" key="1">
    <citation type="submission" date="2020-08" db="EMBL/GenBank/DDBJ databases">
        <title>Genome sequencing of Purple Non-Sulfur Bacteria from various extreme environments.</title>
        <authorList>
            <person name="Mayer M."/>
        </authorList>
    </citation>
    <scope>NUCLEOTIDE SEQUENCE [LARGE SCALE GENOMIC DNA]</scope>
    <source>
        <strain evidence="2 3">JA135</strain>
    </source>
</reference>